<protein>
    <recommendedName>
        <fullName evidence="3">NHL repeat protein</fullName>
    </recommendedName>
</protein>
<proteinExistence type="predicted"/>
<gene>
    <name evidence="1" type="ORF">DB30_00318</name>
</gene>
<comment type="caution">
    <text evidence="1">The sequence shown here is derived from an EMBL/GenBank/DDBJ whole genome shotgun (WGS) entry which is preliminary data.</text>
</comment>
<evidence type="ECO:0000313" key="1">
    <source>
        <dbReference type="EMBL" id="KIG18633.1"/>
    </source>
</evidence>
<dbReference type="AlphaFoldDB" id="A0A0C2A5B7"/>
<accession>A0A0C2A5B7</accession>
<dbReference type="Proteomes" id="UP000031599">
    <property type="component" value="Unassembled WGS sequence"/>
</dbReference>
<evidence type="ECO:0008006" key="3">
    <source>
        <dbReference type="Google" id="ProtNLM"/>
    </source>
</evidence>
<name>A0A0C2A5B7_9BACT</name>
<sequence length="283" mass="30776">MPPPPNDDGAPARWSSHIDSVDSVWLDIDRLDPLRIAINRTEYQGGSHGVVVGRWGGDFEEIRSPTDSDIRFGQPIVLRGDELWSHDTSELWHFRRSGGAWHGTSTDCTPQFCEGRDELGWVADVAPDGRWLVLDVWGCVAVFERRAAAGGGGERFAWTRTLASGGSVEALGQTPNGLVVVYRDGEGVGVEIVLYDEDLRVIRRWAVDGGGRAGSAFIEGRRVVLHGEGVLLVFDLFAGVVTHRLVLPPELAVRRHALSACVRVFGGLVCVVSRGAIGVYELA</sequence>
<evidence type="ECO:0000313" key="2">
    <source>
        <dbReference type="Proteomes" id="UP000031599"/>
    </source>
</evidence>
<organism evidence="1 2">
    <name type="scientific">Enhygromyxa salina</name>
    <dbReference type="NCBI Taxonomy" id="215803"/>
    <lineage>
        <taxon>Bacteria</taxon>
        <taxon>Pseudomonadati</taxon>
        <taxon>Myxococcota</taxon>
        <taxon>Polyangia</taxon>
        <taxon>Nannocystales</taxon>
        <taxon>Nannocystaceae</taxon>
        <taxon>Enhygromyxa</taxon>
    </lineage>
</organism>
<reference evidence="1 2" key="1">
    <citation type="submission" date="2014-12" db="EMBL/GenBank/DDBJ databases">
        <title>Genome assembly of Enhygromyxa salina DSM 15201.</title>
        <authorList>
            <person name="Sharma G."/>
            <person name="Subramanian S."/>
        </authorList>
    </citation>
    <scope>NUCLEOTIDE SEQUENCE [LARGE SCALE GENOMIC DNA]</scope>
    <source>
        <strain evidence="1 2">DSM 15201</strain>
    </source>
</reference>
<dbReference type="EMBL" id="JMCC02000010">
    <property type="protein sequence ID" value="KIG18633.1"/>
    <property type="molecule type" value="Genomic_DNA"/>
</dbReference>